<accession>H1XQ28</accession>
<dbReference type="RefSeq" id="WP_006929566.1">
    <property type="nucleotide sequence ID" value="NZ_CM001402.1"/>
</dbReference>
<dbReference type="Pfam" id="PF14559">
    <property type="entry name" value="TPR_19"/>
    <property type="match status" value="3"/>
</dbReference>
<sequence>MALIIGGMHRSGTSLLTKILQEAGLFLGEAEKLMPPAEDNPEGFWEHLDFVKLNDELLEYFGGAWDLPPDFPENWETLPALNLFEERAIELIEQFEGQDFWGWKDPRNSLTLPFWKKLLPETSFILVIRHPLEVAKSLKKRNFFSLPNGLNLWRQYNASFVRAQDSGQRILVVHYENLLLTPEKEIKRIFKWLNRELSEDLLVKVKNAVKPELRHQKADETETILTETFSDVLDMYKTLCDHAEYNPKALKPEVKKTSKSEKPALTLKNTSFSYCPDPIFVIGSYRSGTSVLAHSLAKHSQTWIGEESNFMAPIARQAIEAYKLGTQHKERHWLYSQNVSLDEFLFYMGLGINALYTQRAQGKRWIEQTPEYTLDVALFSKMFPGASFVHIIRDGRQVVHSLINSNFNFFAAHDFKKACQTWVNFVLGGLEFEKNNGKQAIRVYYEWLKKQSSEQFRSLAQKLHLQFESSLTEMFDNGVVINSSFKNGKRKTWQESWTREQKALFNEIAGRLLIALGYEKDERWVKSLTPKENLPDQDLRAQDILSMVRKRQMVSVPEKKSNQDKEAKKKAPKVSLIIPLFNKLELTHRCLKAILHNTHYPSYEIIFVDNGSTDETRPYLKQLKLANVKIVLNDQNLGYVGGCNSGANVADGQFLLFLNNDTEVQPGWLKNLVALMNERPDCGAVGCKLVYPDGRLQEAGGIIFSDGQGWNYGRGFNPNDPRFNFVREVDYVSGAALMIRRNVWEKVGGFDTRYMPAYYEDTDLCFSVRQQGYKVYYQPASVVIHYEGQTAGTDLNSGFKKYQQINRKKFVEKWKHILSDQFTNDPENVPFASQRNVKFRILVADPFLPLWDKASGSLRLFNYLKILKKQGNHITFIARVGSTDPKYKHTLQQLGIEVYENDERALNFAGFVVNRKLPEIPYKTIFKERRFDVAILSFWHAAFYYMELIREMSPTTKVIVDTVDIHFVREFREAKLKKDKRLESEAKRKKQQELAVYRKADRLWVVTEEDRKHIEKYVGNMPIDIVPNIHEPVVVEKAFDQTRDLLFVGNFSHPPNIDAVTYFASKIFPEIKKTLNDVKFYVVGNNPPPEIKALQSEDVIVTGYVADLDPYLIKARISVSPLRYGAGMKGKIGQALSYGLPVITTSIGAEGMNLVHGEHVLIADDPEKFAEETIRLYRDRGLWKKLSRSGKQYVEQKWGPASVENKLRKIITATSAGRRNNPKVSIIMLTYNALEFTKKCVNSILQNTHIPYEIIFVDNGSKDGTVDYLRSLQAEYDHIRVVFNKKNKGFAAGNNQGARKARGKYLLFLNNDVLVADGWLEELVSALEKDPQIGMVGPITNSISGLQRVEQIPYQNDDGFYPFAAKVKDVNRDKITPRRRIAGFCLLMPKTLFERIKGFDESFGTGNFEDDDLCIRVRQQGYAIMVHEGVFIHHYGSQTFKANKIDYDQSIKNKARVFFRKHPHVDYEELLEMKKPLAQVHARLKEEMNAAFGESDFKKAAQLARQIAAENPLDDEAWYFLALSQFAEKQYDEALQAVEHILLHDSRNAAALNLKGQILLAQGNAMEARGYFQAAVEARPDYLEARRNLAHCLIENNEFEDGVKILKQILEEQPDDIPTLLYFANLYLEAERYEEALEHVQRVLQIDANNELALQMQRLLAPQQEKAGDLQTKVQQALQALDQGKAETARDRLQAVLKEEPTNIEAQYGYALALQMLNDLPAAEKELQKALEIDPHFTLALNDLGRIAFMNSRFEEAKDYFQQSLAVDGQQASVKNLLSEVLFALGAYDEGVQLLVETAREHPTDVETLKHLAAISTEAGNHDMARKLWSKVMRLKPDDREADAALKEMLSQ</sequence>
<dbReference type="eggNOG" id="COG3551">
    <property type="taxonomic scope" value="Bacteria"/>
</dbReference>
<dbReference type="CDD" id="cd04186">
    <property type="entry name" value="GT_2_like_c"/>
    <property type="match status" value="2"/>
</dbReference>
<dbReference type="InterPro" id="IPR029044">
    <property type="entry name" value="Nucleotide-diphossugar_trans"/>
</dbReference>
<keyword evidence="3" id="KW-0808">Transferase</keyword>
<dbReference type="SMART" id="SM00028">
    <property type="entry name" value="TPR"/>
    <property type="match status" value="9"/>
</dbReference>
<dbReference type="InterPro" id="IPR001173">
    <property type="entry name" value="Glyco_trans_2-like"/>
</dbReference>
<keyword evidence="4" id="KW-1185">Reference proteome</keyword>
<gene>
    <name evidence="3" type="ORF">Calab_2669</name>
</gene>
<dbReference type="Gene3D" id="3.90.550.10">
    <property type="entry name" value="Spore Coat Polysaccharide Biosynthesis Protein SpsA, Chain A"/>
    <property type="match status" value="2"/>
</dbReference>
<dbReference type="PROSITE" id="PS50005">
    <property type="entry name" value="TPR"/>
    <property type="match status" value="5"/>
</dbReference>
<dbReference type="InterPro" id="IPR027417">
    <property type="entry name" value="P-loop_NTPase"/>
</dbReference>
<dbReference type="GO" id="GO:0016740">
    <property type="term" value="F:transferase activity"/>
    <property type="evidence" value="ECO:0007669"/>
    <property type="project" value="UniProtKB-KW"/>
</dbReference>
<dbReference type="CDD" id="cd03801">
    <property type="entry name" value="GT4_PimA-like"/>
    <property type="match status" value="1"/>
</dbReference>
<feature type="repeat" description="TPR" evidence="1">
    <location>
        <begin position="1549"/>
        <end position="1582"/>
    </location>
</feature>
<evidence type="ECO:0000313" key="4">
    <source>
        <dbReference type="Proteomes" id="UP000004671"/>
    </source>
</evidence>
<feature type="repeat" description="TPR" evidence="1">
    <location>
        <begin position="1704"/>
        <end position="1737"/>
    </location>
</feature>
<dbReference type="HOGENOM" id="CLU_236846_0_0_0"/>
<dbReference type="SUPFAM" id="SSF53756">
    <property type="entry name" value="UDP-Glycosyltransferase/glycogen phosphorylase"/>
    <property type="match status" value="1"/>
</dbReference>
<dbReference type="EMBL" id="CM001402">
    <property type="protein sequence ID" value="EHO42279.1"/>
    <property type="molecule type" value="Genomic_DNA"/>
</dbReference>
<evidence type="ECO:0000256" key="1">
    <source>
        <dbReference type="PROSITE-ProRule" id="PRU00339"/>
    </source>
</evidence>
<dbReference type="Gene3D" id="3.40.50.300">
    <property type="entry name" value="P-loop containing nucleotide triphosphate hydrolases"/>
    <property type="match status" value="2"/>
</dbReference>
<dbReference type="Pfam" id="PF13432">
    <property type="entry name" value="TPR_16"/>
    <property type="match status" value="1"/>
</dbReference>
<evidence type="ECO:0000259" key="2">
    <source>
        <dbReference type="Pfam" id="PF00535"/>
    </source>
</evidence>
<dbReference type="eggNOG" id="COG0438">
    <property type="taxonomic scope" value="Bacteria"/>
</dbReference>
<dbReference type="eggNOG" id="COG1216">
    <property type="taxonomic scope" value="Bacteria"/>
</dbReference>
<dbReference type="InterPro" id="IPR011990">
    <property type="entry name" value="TPR-like_helical_dom_sf"/>
</dbReference>
<dbReference type="SUPFAM" id="SSF48452">
    <property type="entry name" value="TPR-like"/>
    <property type="match status" value="2"/>
</dbReference>
<dbReference type="SUPFAM" id="SSF52540">
    <property type="entry name" value="P-loop containing nucleoside triphosphate hydrolases"/>
    <property type="match status" value="2"/>
</dbReference>
<feature type="domain" description="Glycosyltransferase 2-like" evidence="2">
    <location>
        <begin position="575"/>
        <end position="741"/>
    </location>
</feature>
<dbReference type="Gene3D" id="1.25.40.10">
    <property type="entry name" value="Tetratricopeptide repeat domain"/>
    <property type="match status" value="4"/>
</dbReference>
<organism evidence="3 4">
    <name type="scientific">Caldithrix abyssi DSM 13497</name>
    <dbReference type="NCBI Taxonomy" id="880073"/>
    <lineage>
        <taxon>Bacteria</taxon>
        <taxon>Pseudomonadati</taxon>
        <taxon>Calditrichota</taxon>
        <taxon>Calditrichia</taxon>
        <taxon>Calditrichales</taxon>
        <taxon>Calditrichaceae</taxon>
        <taxon>Caldithrix</taxon>
    </lineage>
</organism>
<dbReference type="InParanoid" id="H1XQ28"/>
<dbReference type="PANTHER" id="PTHR43179">
    <property type="entry name" value="RHAMNOSYLTRANSFERASE WBBL"/>
    <property type="match status" value="1"/>
</dbReference>
<keyword evidence="1" id="KW-0802">TPR repeat</keyword>
<name>H1XQ28_CALAY</name>
<evidence type="ECO:0000313" key="3">
    <source>
        <dbReference type="EMBL" id="EHO42279.1"/>
    </source>
</evidence>
<feature type="repeat" description="TPR" evidence="1">
    <location>
        <begin position="1806"/>
        <end position="1839"/>
    </location>
</feature>
<protein>
    <submittedName>
        <fullName evidence="3">Glycosyl transferase family 2</fullName>
    </submittedName>
</protein>
<reference evidence="3 4" key="1">
    <citation type="submission" date="2011-09" db="EMBL/GenBank/DDBJ databases">
        <title>The permanent draft genome of Caldithrix abyssi DSM 13497.</title>
        <authorList>
            <consortium name="US DOE Joint Genome Institute (JGI-PGF)"/>
            <person name="Lucas S."/>
            <person name="Han J."/>
            <person name="Lapidus A."/>
            <person name="Bruce D."/>
            <person name="Goodwin L."/>
            <person name="Pitluck S."/>
            <person name="Peters L."/>
            <person name="Kyrpides N."/>
            <person name="Mavromatis K."/>
            <person name="Ivanova N."/>
            <person name="Mikhailova N."/>
            <person name="Chertkov O."/>
            <person name="Detter J.C."/>
            <person name="Tapia R."/>
            <person name="Han C."/>
            <person name="Land M."/>
            <person name="Hauser L."/>
            <person name="Markowitz V."/>
            <person name="Cheng J.-F."/>
            <person name="Hugenholtz P."/>
            <person name="Woyke T."/>
            <person name="Wu D."/>
            <person name="Spring S."/>
            <person name="Brambilla E."/>
            <person name="Klenk H.-P."/>
            <person name="Eisen J.A."/>
        </authorList>
    </citation>
    <scope>NUCLEOTIDE SEQUENCE [LARGE SCALE GENOMIC DNA]</scope>
    <source>
        <strain evidence="3 4">DSM 13497</strain>
    </source>
</reference>
<feature type="domain" description="Glycosyltransferase 2-like" evidence="2">
    <location>
        <begin position="1225"/>
        <end position="1344"/>
    </location>
</feature>
<dbReference type="PANTHER" id="PTHR43179:SF7">
    <property type="entry name" value="RHAMNOSYLTRANSFERASE WBBL"/>
    <property type="match status" value="1"/>
</dbReference>
<dbReference type="PaxDb" id="880073-Calab_2669"/>
<dbReference type="STRING" id="880073.Cabys_1505"/>
<dbReference type="Proteomes" id="UP000004671">
    <property type="component" value="Chromosome"/>
</dbReference>
<proteinExistence type="predicted"/>
<feature type="repeat" description="TPR" evidence="1">
    <location>
        <begin position="1617"/>
        <end position="1650"/>
    </location>
</feature>
<dbReference type="Pfam" id="PF00535">
    <property type="entry name" value="Glycos_transf_2"/>
    <property type="match status" value="2"/>
</dbReference>
<dbReference type="OrthoDB" id="9783791at2"/>
<feature type="repeat" description="TPR" evidence="1">
    <location>
        <begin position="1738"/>
        <end position="1771"/>
    </location>
</feature>
<dbReference type="SUPFAM" id="SSF53448">
    <property type="entry name" value="Nucleotide-diphospho-sugar transferases"/>
    <property type="match status" value="2"/>
</dbReference>
<dbReference type="Gene3D" id="3.40.50.2000">
    <property type="entry name" value="Glycogen Phosphorylase B"/>
    <property type="match status" value="2"/>
</dbReference>
<dbReference type="Pfam" id="PF13469">
    <property type="entry name" value="Sulfotransfer_3"/>
    <property type="match status" value="2"/>
</dbReference>
<dbReference type="Pfam" id="PF13692">
    <property type="entry name" value="Glyco_trans_1_4"/>
    <property type="match status" value="1"/>
</dbReference>
<dbReference type="InterPro" id="IPR019734">
    <property type="entry name" value="TPR_rpt"/>
</dbReference>